<sequence>MSETFAARGWHDDPSNPDRERYSDGTRWAASRRRPGTLSGVPFFTWAIGLLVGSLVLSLVASAIDSPTLLSASGVSSIAALVVALCGARAMAVQVDATWRASARVDAPAGASETAEAR</sequence>
<protein>
    <submittedName>
        <fullName evidence="3">DUF2510 domain-containing protein</fullName>
    </submittedName>
</protein>
<evidence type="ECO:0000313" key="4">
    <source>
        <dbReference type="Proteomes" id="UP000774283"/>
    </source>
</evidence>
<dbReference type="RefSeq" id="WP_168447213.1">
    <property type="nucleotide sequence ID" value="NZ_JAAXOW010000002.1"/>
</dbReference>
<feature type="transmembrane region" description="Helical" evidence="2">
    <location>
        <begin position="41"/>
        <end position="64"/>
    </location>
</feature>
<name>A0A9X5FFH9_9MICO</name>
<dbReference type="AlphaFoldDB" id="A0A9X5FFH9"/>
<feature type="compositionally biased region" description="Basic and acidic residues" evidence="1">
    <location>
        <begin position="9"/>
        <end position="24"/>
    </location>
</feature>
<accession>A0A9X5FFH9</accession>
<organism evidence="3 4">
    <name type="scientific">Sanguibacter hominis ATCC BAA-789</name>
    <dbReference type="NCBI Taxonomy" id="1312740"/>
    <lineage>
        <taxon>Bacteria</taxon>
        <taxon>Bacillati</taxon>
        <taxon>Actinomycetota</taxon>
        <taxon>Actinomycetes</taxon>
        <taxon>Micrococcales</taxon>
        <taxon>Sanguibacteraceae</taxon>
        <taxon>Sanguibacter</taxon>
    </lineage>
</organism>
<comment type="caution">
    <text evidence="3">The sequence shown here is derived from an EMBL/GenBank/DDBJ whole genome shotgun (WGS) entry which is preliminary data.</text>
</comment>
<reference evidence="3 4" key="1">
    <citation type="submission" date="2020-04" db="EMBL/GenBank/DDBJ databases">
        <title>MicrobeNet Type strains.</title>
        <authorList>
            <person name="Nicholson A.C."/>
        </authorList>
    </citation>
    <scope>NUCLEOTIDE SEQUENCE [LARGE SCALE GENOMIC DNA]</scope>
    <source>
        <strain evidence="3 4">ATCC BAA-789</strain>
    </source>
</reference>
<dbReference type="Proteomes" id="UP000774283">
    <property type="component" value="Unassembled WGS sequence"/>
</dbReference>
<proteinExistence type="predicted"/>
<keyword evidence="4" id="KW-1185">Reference proteome</keyword>
<keyword evidence="2" id="KW-1133">Transmembrane helix</keyword>
<evidence type="ECO:0000256" key="1">
    <source>
        <dbReference type="SAM" id="MobiDB-lite"/>
    </source>
</evidence>
<evidence type="ECO:0000313" key="3">
    <source>
        <dbReference type="EMBL" id="NKX93136.1"/>
    </source>
</evidence>
<feature type="transmembrane region" description="Helical" evidence="2">
    <location>
        <begin position="70"/>
        <end position="92"/>
    </location>
</feature>
<evidence type="ECO:0000256" key="2">
    <source>
        <dbReference type="SAM" id="Phobius"/>
    </source>
</evidence>
<gene>
    <name evidence="3" type="ORF">HF995_07600</name>
</gene>
<keyword evidence="2" id="KW-0472">Membrane</keyword>
<dbReference type="EMBL" id="JAAXOW010000002">
    <property type="protein sequence ID" value="NKX93136.1"/>
    <property type="molecule type" value="Genomic_DNA"/>
</dbReference>
<feature type="region of interest" description="Disordered" evidence="1">
    <location>
        <begin position="1"/>
        <end position="27"/>
    </location>
</feature>
<keyword evidence="2" id="KW-0812">Transmembrane</keyword>